<evidence type="ECO:0000256" key="3">
    <source>
        <dbReference type="ARBA" id="ARBA00022679"/>
    </source>
</evidence>
<evidence type="ECO:0000256" key="1">
    <source>
        <dbReference type="ARBA" id="ARBA00004370"/>
    </source>
</evidence>
<accession>A0A1R0GTA4</accession>
<dbReference type="GO" id="GO:0016780">
    <property type="term" value="F:phosphotransferase activity, for other substituted phosphate groups"/>
    <property type="evidence" value="ECO:0007669"/>
    <property type="project" value="InterPro"/>
</dbReference>
<feature type="transmembrane region" description="Helical" evidence="6">
    <location>
        <begin position="83"/>
        <end position="102"/>
    </location>
</feature>
<evidence type="ECO:0000256" key="5">
    <source>
        <dbReference type="RuleBase" id="RU003750"/>
    </source>
</evidence>
<gene>
    <name evidence="7" type="ORF">AYI68_g5799</name>
</gene>
<evidence type="ECO:0000313" key="8">
    <source>
        <dbReference type="Proteomes" id="UP000187455"/>
    </source>
</evidence>
<name>A0A1R0GTA4_9FUNG</name>
<dbReference type="InterPro" id="IPR014472">
    <property type="entry name" value="CHOPT"/>
</dbReference>
<dbReference type="InterPro" id="IPR043130">
    <property type="entry name" value="CDP-OH_PTrfase_TM_dom"/>
</dbReference>
<dbReference type="GO" id="GO:0016020">
    <property type="term" value="C:membrane"/>
    <property type="evidence" value="ECO:0007669"/>
    <property type="project" value="UniProtKB-SubCell"/>
</dbReference>
<evidence type="ECO:0000313" key="7">
    <source>
        <dbReference type="EMBL" id="OLY80111.1"/>
    </source>
</evidence>
<dbReference type="AlphaFoldDB" id="A0A1R0GTA4"/>
<dbReference type="PROSITE" id="PS00379">
    <property type="entry name" value="CDP_ALCOHOL_P_TRANSF"/>
    <property type="match status" value="1"/>
</dbReference>
<dbReference type="Pfam" id="PF01066">
    <property type="entry name" value="CDP-OH_P_transf"/>
    <property type="match status" value="1"/>
</dbReference>
<keyword evidence="6" id="KW-1133">Transmembrane helix</keyword>
<dbReference type="InterPro" id="IPR000462">
    <property type="entry name" value="CDP-OH_P_trans"/>
</dbReference>
<sequence>MMSPTVYKNEYIPQGNLHYLKLYKYRSEDKSPVSKYILNHYWNYVVSFVPLWVAPNLLTLMGSVNILFSFVLNIIYAPSLNEIMPSWVYIVQGSCLWIYMTLDAIDGKQARRTGQSGPLGELFDHGCDSLTAGLALIIQATSLLYGSTWKSAILVFMGLIVFYTSTLEEYHTGPKVWLVPFVEYYPSLVPYTGGFQFLLNLNFSDSIILFLFIALFPTCFASYKNIIKSKIKNKLPIAPAFIDFIPLIVYLTTNATWLYLSPALLTSHFILFFSYVNFGFSYIVGRVIVAHVSQAKFPSLNRMHIPALVGLFNSMLSPVFGIPGLSGQNEVYLVYACLIFSLLQYFHFAFSVIDVICSYLDINCLTIKHKKKV</sequence>
<keyword evidence="6" id="KW-0812">Transmembrane</keyword>
<keyword evidence="4 6" id="KW-0472">Membrane</keyword>
<dbReference type="PIRSF" id="PIRSF015665">
    <property type="entry name" value="CHOPT"/>
    <property type="match status" value="1"/>
</dbReference>
<reference evidence="7 8" key="1">
    <citation type="journal article" date="2016" name="Mol. Biol. Evol.">
        <title>Genome-Wide Survey of Gut Fungi (Harpellales) Reveals the First Horizontally Transferred Ubiquitin Gene from a Mosquito Host.</title>
        <authorList>
            <person name="Wang Y."/>
            <person name="White M.M."/>
            <person name="Kvist S."/>
            <person name="Moncalvo J.M."/>
        </authorList>
    </citation>
    <scope>NUCLEOTIDE SEQUENCE [LARGE SCALE GENOMIC DNA]</scope>
    <source>
        <strain evidence="7 8">ALG-7-W6</strain>
    </source>
</reference>
<dbReference type="PANTHER" id="PTHR10414:SF37">
    <property type="entry name" value="BB IN A BOXCAR, ISOFORM C"/>
    <property type="match status" value="1"/>
</dbReference>
<evidence type="ECO:0000256" key="6">
    <source>
        <dbReference type="SAM" id="Phobius"/>
    </source>
</evidence>
<dbReference type="EMBL" id="LSSL01003766">
    <property type="protein sequence ID" value="OLY80111.1"/>
    <property type="molecule type" value="Genomic_DNA"/>
</dbReference>
<comment type="subcellular location">
    <subcellularLocation>
        <location evidence="1">Membrane</location>
    </subcellularLocation>
</comment>
<proteinExistence type="inferred from homology"/>
<dbReference type="PANTHER" id="PTHR10414">
    <property type="entry name" value="ETHANOLAMINEPHOSPHOTRANSFERASE"/>
    <property type="match status" value="1"/>
</dbReference>
<keyword evidence="3 5" id="KW-0808">Transferase</keyword>
<comment type="similarity">
    <text evidence="2 5">Belongs to the CDP-alcohol phosphatidyltransferase class-I family.</text>
</comment>
<feature type="transmembrane region" description="Helical" evidence="6">
    <location>
        <begin position="305"/>
        <end position="326"/>
    </location>
</feature>
<protein>
    <submittedName>
        <fullName evidence="7">Putative CDP-alcohol phosphatidyltransferase class-I family protein 3</fullName>
    </submittedName>
</protein>
<dbReference type="OrthoDB" id="196717at2759"/>
<dbReference type="InterPro" id="IPR048254">
    <property type="entry name" value="CDP_ALCOHOL_P_TRANSF_CS"/>
</dbReference>
<feature type="transmembrane region" description="Helical" evidence="6">
    <location>
        <begin position="259"/>
        <end position="284"/>
    </location>
</feature>
<dbReference type="Gene3D" id="1.20.120.1760">
    <property type="match status" value="1"/>
</dbReference>
<feature type="transmembrane region" description="Helical" evidence="6">
    <location>
        <begin position="332"/>
        <end position="362"/>
    </location>
</feature>
<comment type="caution">
    <text evidence="7">The sequence shown here is derived from an EMBL/GenBank/DDBJ whole genome shotgun (WGS) entry which is preliminary data.</text>
</comment>
<dbReference type="GO" id="GO:0008654">
    <property type="term" value="P:phospholipid biosynthetic process"/>
    <property type="evidence" value="ECO:0007669"/>
    <property type="project" value="InterPro"/>
</dbReference>
<dbReference type="Proteomes" id="UP000187455">
    <property type="component" value="Unassembled WGS sequence"/>
</dbReference>
<feature type="transmembrane region" description="Helical" evidence="6">
    <location>
        <begin position="235"/>
        <end position="253"/>
    </location>
</feature>
<evidence type="ECO:0000256" key="4">
    <source>
        <dbReference type="ARBA" id="ARBA00023136"/>
    </source>
</evidence>
<dbReference type="STRING" id="133383.A0A1R0GTA4"/>
<keyword evidence="8" id="KW-1185">Reference proteome</keyword>
<organism evidence="7 8">
    <name type="scientific">Smittium mucronatum</name>
    <dbReference type="NCBI Taxonomy" id="133383"/>
    <lineage>
        <taxon>Eukaryota</taxon>
        <taxon>Fungi</taxon>
        <taxon>Fungi incertae sedis</taxon>
        <taxon>Zoopagomycota</taxon>
        <taxon>Kickxellomycotina</taxon>
        <taxon>Harpellomycetes</taxon>
        <taxon>Harpellales</taxon>
        <taxon>Legeriomycetaceae</taxon>
        <taxon>Smittium</taxon>
    </lineage>
</organism>
<feature type="transmembrane region" description="Helical" evidence="6">
    <location>
        <begin position="143"/>
        <end position="163"/>
    </location>
</feature>
<evidence type="ECO:0000256" key="2">
    <source>
        <dbReference type="ARBA" id="ARBA00010441"/>
    </source>
</evidence>
<feature type="transmembrane region" description="Helical" evidence="6">
    <location>
        <begin position="57"/>
        <end position="77"/>
    </location>
</feature>